<dbReference type="PANTHER" id="PTHR43319:SF3">
    <property type="entry name" value="BETA-LACTAMASE-RELATED DOMAIN-CONTAINING PROTEIN"/>
    <property type="match status" value="1"/>
</dbReference>
<dbReference type="InterPro" id="IPR012338">
    <property type="entry name" value="Beta-lactam/transpept-like"/>
</dbReference>
<dbReference type="InterPro" id="IPR001466">
    <property type="entry name" value="Beta-lactam-related"/>
</dbReference>
<dbReference type="Pfam" id="PF00144">
    <property type="entry name" value="Beta-lactamase"/>
    <property type="match status" value="1"/>
</dbReference>
<reference evidence="2" key="1">
    <citation type="journal article" date="2021" name="Nat. Commun.">
        <title>Genetic determinants of endophytism in the Arabidopsis root mycobiome.</title>
        <authorList>
            <person name="Mesny F."/>
            <person name="Miyauchi S."/>
            <person name="Thiergart T."/>
            <person name="Pickel B."/>
            <person name="Atanasova L."/>
            <person name="Karlsson M."/>
            <person name="Huettel B."/>
            <person name="Barry K.W."/>
            <person name="Haridas S."/>
            <person name="Chen C."/>
            <person name="Bauer D."/>
            <person name="Andreopoulos W."/>
            <person name="Pangilinan J."/>
            <person name="LaButti K."/>
            <person name="Riley R."/>
            <person name="Lipzen A."/>
            <person name="Clum A."/>
            <person name="Drula E."/>
            <person name="Henrissat B."/>
            <person name="Kohler A."/>
            <person name="Grigoriev I.V."/>
            <person name="Martin F.M."/>
            <person name="Hacquard S."/>
        </authorList>
    </citation>
    <scope>NUCLEOTIDE SEQUENCE</scope>
    <source>
        <strain evidence="2">FSSC 5 MPI-SDFR-AT-0091</strain>
    </source>
</reference>
<keyword evidence="3" id="KW-1185">Reference proteome</keyword>
<dbReference type="PANTHER" id="PTHR43319">
    <property type="entry name" value="BETA-LACTAMASE-RELATED"/>
    <property type="match status" value="1"/>
</dbReference>
<comment type="caution">
    <text evidence="2">The sequence shown here is derived from an EMBL/GenBank/DDBJ whole genome shotgun (WGS) entry which is preliminary data.</text>
</comment>
<protein>
    <submittedName>
        <fullName evidence="2">Beta-lactamase/transpeptidase-like protein</fullName>
    </submittedName>
</protein>
<dbReference type="AlphaFoldDB" id="A0A9P9HYG1"/>
<name>A0A9P9HYG1_FUSSL</name>
<accession>A0A9P9HYG1</accession>
<evidence type="ECO:0000313" key="3">
    <source>
        <dbReference type="Proteomes" id="UP000736672"/>
    </source>
</evidence>
<dbReference type="EMBL" id="JAGTJS010000006">
    <property type="protein sequence ID" value="KAH7265850.1"/>
    <property type="molecule type" value="Genomic_DNA"/>
</dbReference>
<evidence type="ECO:0000259" key="1">
    <source>
        <dbReference type="Pfam" id="PF00144"/>
    </source>
</evidence>
<dbReference type="OrthoDB" id="5946976at2759"/>
<dbReference type="Gene3D" id="3.40.710.10">
    <property type="entry name" value="DD-peptidase/beta-lactamase superfamily"/>
    <property type="match status" value="1"/>
</dbReference>
<dbReference type="InterPro" id="IPR052907">
    <property type="entry name" value="Beta-lactamase/esterase"/>
</dbReference>
<proteinExistence type="predicted"/>
<dbReference type="Proteomes" id="UP000736672">
    <property type="component" value="Unassembled WGS sequence"/>
</dbReference>
<gene>
    <name evidence="2" type="ORF">B0J15DRAFT_442294</name>
</gene>
<sequence length="387" mass="41661">MEKSSHQALIQQALERSLELGEIGISVAAYHRGELIADATAGIMNTDTKRPVDANTLFPVFSVTKGITALAVHIQAERGLLTTDAPVSRYWPEFAAHGKESITVEDVLSHRAGIPQMPATTPAQMADWDWMIARIAEQEPIFEPGKHNAYHVLVWGWIVGEIVRRTDPRHRPFNVFVEEEICRPLGISDFHLGVADDDLDRVATLYGGDSFGMDDTYGVNPAGVFPSGKVHNQRAIQQAVDPGAGAITTAKSVARIFALIAEGGALDGVRLMTPERAAGLVRPRKGASDPDKVLPIPVWFGAAGFWLGGEAGASDPLVGDHQDIVYSPGAGGSIAWADLRDGIAVAICHNNMDTPSVREPERTFEPIVRAIRQIVAERVANGFGGDC</sequence>
<evidence type="ECO:0000313" key="2">
    <source>
        <dbReference type="EMBL" id="KAH7265850.1"/>
    </source>
</evidence>
<dbReference type="SUPFAM" id="SSF56601">
    <property type="entry name" value="beta-lactamase/transpeptidase-like"/>
    <property type="match status" value="1"/>
</dbReference>
<organism evidence="2 3">
    <name type="scientific">Fusarium solani</name>
    <name type="common">Filamentous fungus</name>
    <dbReference type="NCBI Taxonomy" id="169388"/>
    <lineage>
        <taxon>Eukaryota</taxon>
        <taxon>Fungi</taxon>
        <taxon>Dikarya</taxon>
        <taxon>Ascomycota</taxon>
        <taxon>Pezizomycotina</taxon>
        <taxon>Sordariomycetes</taxon>
        <taxon>Hypocreomycetidae</taxon>
        <taxon>Hypocreales</taxon>
        <taxon>Nectriaceae</taxon>
        <taxon>Fusarium</taxon>
        <taxon>Fusarium solani species complex</taxon>
    </lineage>
</organism>
<feature type="domain" description="Beta-lactamase-related" evidence="1">
    <location>
        <begin position="15"/>
        <end position="359"/>
    </location>
</feature>